<feature type="transmembrane region" description="Helical" evidence="1">
    <location>
        <begin position="145"/>
        <end position="164"/>
    </location>
</feature>
<sequence length="198" mass="21427">MIERFPIVLPALFALAALLLPIAVLSISAGVTHLVAPQVFFRIPALAALPKLGGFVLGIGALYHRDEAWVYDPTLLFEDGSFWNMSALQFLAARADPVGYRLGELSIGAFIGLPDPLLDTMTLGSATLVVIAGAVALTTIRGMELARVLLAIPVVVFSTAFLTVYLVSLFLWSANALNFWVFLLAAAIYQKRRYASHH</sequence>
<dbReference type="AlphaFoldDB" id="W9H7X1"/>
<dbReference type="Proteomes" id="UP000019486">
    <property type="component" value="Unassembled WGS sequence"/>
</dbReference>
<reference evidence="2 3" key="1">
    <citation type="submission" date="2013-08" db="EMBL/GenBank/DDBJ databases">
        <title>The genome sequence of Skermanella stibiiresistens.</title>
        <authorList>
            <person name="Zhu W."/>
            <person name="Wang G."/>
        </authorList>
    </citation>
    <scope>NUCLEOTIDE SEQUENCE [LARGE SCALE GENOMIC DNA]</scope>
    <source>
        <strain evidence="2 3">SB22</strain>
    </source>
</reference>
<dbReference type="EMBL" id="AVFL01000006">
    <property type="protein sequence ID" value="EWY40787.1"/>
    <property type="molecule type" value="Genomic_DNA"/>
</dbReference>
<dbReference type="OrthoDB" id="9941967at2"/>
<keyword evidence="1" id="KW-1133">Transmembrane helix</keyword>
<evidence type="ECO:0000256" key="1">
    <source>
        <dbReference type="SAM" id="Phobius"/>
    </source>
</evidence>
<feature type="transmembrane region" description="Helical" evidence="1">
    <location>
        <begin position="120"/>
        <end position="138"/>
    </location>
</feature>
<organism evidence="2 3">
    <name type="scientific">Skermanella stibiiresistens SB22</name>
    <dbReference type="NCBI Taxonomy" id="1385369"/>
    <lineage>
        <taxon>Bacteria</taxon>
        <taxon>Pseudomonadati</taxon>
        <taxon>Pseudomonadota</taxon>
        <taxon>Alphaproteobacteria</taxon>
        <taxon>Rhodospirillales</taxon>
        <taxon>Azospirillaceae</taxon>
        <taxon>Skermanella</taxon>
    </lineage>
</organism>
<name>W9H7X1_9PROT</name>
<keyword evidence="1" id="KW-0472">Membrane</keyword>
<dbReference type="STRING" id="1385369.N825_33195"/>
<keyword evidence="3" id="KW-1185">Reference proteome</keyword>
<protein>
    <submittedName>
        <fullName evidence="2">Uncharacterized protein</fullName>
    </submittedName>
</protein>
<comment type="caution">
    <text evidence="2">The sequence shown here is derived from an EMBL/GenBank/DDBJ whole genome shotgun (WGS) entry which is preliminary data.</text>
</comment>
<gene>
    <name evidence="2" type="ORF">N825_33195</name>
</gene>
<evidence type="ECO:0000313" key="3">
    <source>
        <dbReference type="Proteomes" id="UP000019486"/>
    </source>
</evidence>
<feature type="transmembrane region" description="Helical" evidence="1">
    <location>
        <begin position="170"/>
        <end position="189"/>
    </location>
</feature>
<dbReference type="RefSeq" id="WP_037450649.1">
    <property type="nucleotide sequence ID" value="NZ_AVFL01000006.1"/>
</dbReference>
<evidence type="ECO:0000313" key="2">
    <source>
        <dbReference type="EMBL" id="EWY40787.1"/>
    </source>
</evidence>
<keyword evidence="1" id="KW-0812">Transmembrane</keyword>
<accession>W9H7X1</accession>
<proteinExistence type="predicted"/>